<dbReference type="AlphaFoldDB" id="A0AAD7B9Y3"/>
<protein>
    <submittedName>
        <fullName evidence="2">Uncharacterized protein</fullName>
    </submittedName>
</protein>
<sequence length="202" mass="22088">MTTLFRQNVFEPQLSAQFDVDLALGTRTDASIIARGVMEPERGFPGRREAAEAEAAVRARNQALRRRATGCGFYTHQVVVSSTSVRDLDSIEKEIHVGCWLVGNVHKESRDGDAGFDFGDGLAGRLVHAPIELIYGLKHDGSTSAASTVSDAQGLQTQGTRIKAPPSDWHPQREPASPDKEQQSLSREAPEANYQSRQCTNK</sequence>
<keyword evidence="3" id="KW-1185">Reference proteome</keyword>
<feature type="compositionally biased region" description="Basic and acidic residues" evidence="1">
    <location>
        <begin position="170"/>
        <end position="182"/>
    </location>
</feature>
<comment type="caution">
    <text evidence="2">The sequence shown here is derived from an EMBL/GenBank/DDBJ whole genome shotgun (WGS) entry which is preliminary data.</text>
</comment>
<evidence type="ECO:0000313" key="2">
    <source>
        <dbReference type="EMBL" id="KAJ7614528.1"/>
    </source>
</evidence>
<feature type="region of interest" description="Disordered" evidence="1">
    <location>
        <begin position="142"/>
        <end position="202"/>
    </location>
</feature>
<evidence type="ECO:0000313" key="3">
    <source>
        <dbReference type="Proteomes" id="UP001221142"/>
    </source>
</evidence>
<gene>
    <name evidence="2" type="ORF">FB45DRAFT_1110323</name>
</gene>
<dbReference type="EMBL" id="JARKIF010000026">
    <property type="protein sequence ID" value="KAJ7614528.1"/>
    <property type="molecule type" value="Genomic_DNA"/>
</dbReference>
<feature type="compositionally biased region" description="Polar residues" evidence="1">
    <location>
        <begin position="193"/>
        <end position="202"/>
    </location>
</feature>
<organism evidence="2 3">
    <name type="scientific">Roridomyces roridus</name>
    <dbReference type="NCBI Taxonomy" id="1738132"/>
    <lineage>
        <taxon>Eukaryota</taxon>
        <taxon>Fungi</taxon>
        <taxon>Dikarya</taxon>
        <taxon>Basidiomycota</taxon>
        <taxon>Agaricomycotina</taxon>
        <taxon>Agaricomycetes</taxon>
        <taxon>Agaricomycetidae</taxon>
        <taxon>Agaricales</taxon>
        <taxon>Marasmiineae</taxon>
        <taxon>Mycenaceae</taxon>
        <taxon>Roridomyces</taxon>
    </lineage>
</organism>
<feature type="compositionally biased region" description="Polar residues" evidence="1">
    <location>
        <begin position="142"/>
        <end position="160"/>
    </location>
</feature>
<reference evidence="2" key="1">
    <citation type="submission" date="2023-03" db="EMBL/GenBank/DDBJ databases">
        <title>Massive genome expansion in bonnet fungi (Mycena s.s.) driven by repeated elements and novel gene families across ecological guilds.</title>
        <authorList>
            <consortium name="Lawrence Berkeley National Laboratory"/>
            <person name="Harder C.B."/>
            <person name="Miyauchi S."/>
            <person name="Viragh M."/>
            <person name="Kuo A."/>
            <person name="Thoen E."/>
            <person name="Andreopoulos B."/>
            <person name="Lu D."/>
            <person name="Skrede I."/>
            <person name="Drula E."/>
            <person name="Henrissat B."/>
            <person name="Morin E."/>
            <person name="Kohler A."/>
            <person name="Barry K."/>
            <person name="LaButti K."/>
            <person name="Morin E."/>
            <person name="Salamov A."/>
            <person name="Lipzen A."/>
            <person name="Mereny Z."/>
            <person name="Hegedus B."/>
            <person name="Baldrian P."/>
            <person name="Stursova M."/>
            <person name="Weitz H."/>
            <person name="Taylor A."/>
            <person name="Grigoriev I.V."/>
            <person name="Nagy L.G."/>
            <person name="Martin F."/>
            <person name="Kauserud H."/>
        </authorList>
    </citation>
    <scope>NUCLEOTIDE SEQUENCE</scope>
    <source>
        <strain evidence="2">9284</strain>
    </source>
</reference>
<evidence type="ECO:0000256" key="1">
    <source>
        <dbReference type="SAM" id="MobiDB-lite"/>
    </source>
</evidence>
<proteinExistence type="predicted"/>
<accession>A0AAD7B9Y3</accession>
<name>A0AAD7B9Y3_9AGAR</name>
<dbReference type="Proteomes" id="UP001221142">
    <property type="component" value="Unassembled WGS sequence"/>
</dbReference>